<accession>A0AAD4IKP4</accession>
<dbReference type="Gene3D" id="3.40.50.410">
    <property type="entry name" value="von Willebrand factor, type A domain"/>
    <property type="match status" value="1"/>
</dbReference>
<dbReference type="SUPFAM" id="SSF53300">
    <property type="entry name" value="vWA-like"/>
    <property type="match status" value="1"/>
</dbReference>
<evidence type="ECO:0000313" key="1">
    <source>
        <dbReference type="EMBL" id="KAG9196250.1"/>
    </source>
</evidence>
<proteinExistence type="predicted"/>
<dbReference type="EMBL" id="JAANER010000001">
    <property type="protein sequence ID" value="KAG9196250.1"/>
    <property type="molecule type" value="Genomic_DNA"/>
</dbReference>
<comment type="caution">
    <text evidence="1">The sequence shown here is derived from an EMBL/GenBank/DDBJ whole genome shotgun (WGS) entry which is preliminary data.</text>
</comment>
<organism evidence="1 2">
    <name type="scientific">Alternaria panax</name>
    <dbReference type="NCBI Taxonomy" id="48097"/>
    <lineage>
        <taxon>Eukaryota</taxon>
        <taxon>Fungi</taxon>
        <taxon>Dikarya</taxon>
        <taxon>Ascomycota</taxon>
        <taxon>Pezizomycotina</taxon>
        <taxon>Dothideomycetes</taxon>
        <taxon>Pleosporomycetidae</taxon>
        <taxon>Pleosporales</taxon>
        <taxon>Pleosporineae</taxon>
        <taxon>Pleosporaceae</taxon>
        <taxon>Alternaria</taxon>
        <taxon>Alternaria sect. Panax</taxon>
    </lineage>
</organism>
<reference evidence="1" key="1">
    <citation type="submission" date="2021-07" db="EMBL/GenBank/DDBJ databases">
        <title>Genome Resource of American Ginseng Black Spot Pathogen Alternaria panax.</title>
        <authorList>
            <person name="Qiu C."/>
            <person name="Wang W."/>
            <person name="Liu Z."/>
        </authorList>
    </citation>
    <scope>NUCLEOTIDE SEQUENCE</scope>
    <source>
        <strain evidence="1">BNCC115425</strain>
    </source>
</reference>
<dbReference type="InterPro" id="IPR036465">
    <property type="entry name" value="vWFA_dom_sf"/>
</dbReference>
<sequence>MPKTTTESSASALFRYYRQRFTDKSTFAVEKPFIFWTRMRVTGDNYSCDHLATENLLDKLADDDGSVDTDYTDTGSRPHVFKLCLGGSPSKNQKRISLSRLDVLNQMFDAYINRLLAHNLQTRLGLVTFSTKSSVSQKITHALERFRHSLNNINASGDTAIWDSMALAQDQLQSKNKAHSLPSDLFRNGIVVDSFCLGNEYENTGLKTISYLTGGYLFQPRILEEAMAICGMEPVLSLSKRPDRSPKGSAYHRNYLANPGLYTFRVSERIGEVEQVSRDKFLDRKQHPQLAESFVELGRFNRIRPANRTNNNTQLILIDTISIVVTLSYHWDEVQFKDEAQRHIEKHASKSREAWRDEIVG</sequence>
<name>A0AAD4IKP4_9PLEO</name>
<evidence type="ECO:0000313" key="2">
    <source>
        <dbReference type="Proteomes" id="UP001199106"/>
    </source>
</evidence>
<keyword evidence="2" id="KW-1185">Reference proteome</keyword>
<dbReference type="AlphaFoldDB" id="A0AAD4IKP4"/>
<gene>
    <name evidence="1" type="ORF">G6011_01371</name>
</gene>
<protein>
    <submittedName>
        <fullName evidence="1">Uncharacterized protein</fullName>
    </submittedName>
</protein>
<dbReference type="Proteomes" id="UP001199106">
    <property type="component" value="Unassembled WGS sequence"/>
</dbReference>